<keyword evidence="12" id="KW-1185">Reference proteome</keyword>
<dbReference type="EMBL" id="CP045915">
    <property type="protein sequence ID" value="QGH33570.1"/>
    <property type="molecule type" value="Genomic_DNA"/>
</dbReference>
<dbReference type="RefSeq" id="WP_100361579.1">
    <property type="nucleotide sequence ID" value="NZ_CP045915.1"/>
</dbReference>
<dbReference type="Pfam" id="PF04290">
    <property type="entry name" value="DctQ"/>
    <property type="match status" value="1"/>
</dbReference>
<evidence type="ECO:0000256" key="5">
    <source>
        <dbReference type="ARBA" id="ARBA00022692"/>
    </source>
</evidence>
<keyword evidence="3" id="KW-1003">Cell membrane</keyword>
<protein>
    <submittedName>
        <fullName evidence="11">TRAP transporter small permease subunit</fullName>
    </submittedName>
</protein>
<keyword evidence="6 9" id="KW-1133">Transmembrane helix</keyword>
<evidence type="ECO:0000256" key="7">
    <source>
        <dbReference type="ARBA" id="ARBA00023136"/>
    </source>
</evidence>
<comment type="subcellular location">
    <subcellularLocation>
        <location evidence="1">Cell inner membrane</location>
        <topology evidence="1">Multi-pass membrane protein</topology>
    </subcellularLocation>
</comment>
<dbReference type="InterPro" id="IPR055348">
    <property type="entry name" value="DctQ"/>
</dbReference>
<keyword evidence="4" id="KW-0997">Cell inner membrane</keyword>
<evidence type="ECO:0000256" key="6">
    <source>
        <dbReference type="ARBA" id="ARBA00022989"/>
    </source>
</evidence>
<dbReference type="AlphaFoldDB" id="A0A5Q2TI08"/>
<proteinExistence type="inferred from homology"/>
<evidence type="ECO:0000256" key="3">
    <source>
        <dbReference type="ARBA" id="ARBA00022475"/>
    </source>
</evidence>
<evidence type="ECO:0000256" key="1">
    <source>
        <dbReference type="ARBA" id="ARBA00004429"/>
    </source>
</evidence>
<gene>
    <name evidence="11" type="ORF">GI584_05875</name>
</gene>
<feature type="transmembrane region" description="Helical" evidence="9">
    <location>
        <begin position="21"/>
        <end position="41"/>
    </location>
</feature>
<evidence type="ECO:0000256" key="9">
    <source>
        <dbReference type="SAM" id="Phobius"/>
    </source>
</evidence>
<keyword evidence="7 9" id="KW-0472">Membrane</keyword>
<feature type="transmembrane region" description="Helical" evidence="9">
    <location>
        <begin position="47"/>
        <end position="67"/>
    </location>
</feature>
<keyword evidence="5 9" id="KW-0812">Transmembrane</keyword>
<evidence type="ECO:0000259" key="10">
    <source>
        <dbReference type="Pfam" id="PF04290"/>
    </source>
</evidence>
<dbReference type="GO" id="GO:0022857">
    <property type="term" value="F:transmembrane transporter activity"/>
    <property type="evidence" value="ECO:0007669"/>
    <property type="project" value="TreeGrafter"/>
</dbReference>
<sequence length="168" mass="19796">MSNIKKVAEFLRNCIEIYIPTITLSIMLIAFIIQIFTRYILNDPVTWTYEVTTIGFIWTILLGSSFARKTAEHVDFGVIYDLFNERWKRLSRIFVNVLLVVLLGVLIVPVYEYLEFQSTQYSHVLRIPMNLAYAPFLILIISIFIYSFVEIVKDIQSMIRNTKQHYLK</sequence>
<feature type="transmembrane region" description="Helical" evidence="9">
    <location>
        <begin position="131"/>
        <end position="152"/>
    </location>
</feature>
<evidence type="ECO:0000256" key="4">
    <source>
        <dbReference type="ARBA" id="ARBA00022519"/>
    </source>
</evidence>
<dbReference type="GO" id="GO:0015740">
    <property type="term" value="P:C4-dicarboxylate transport"/>
    <property type="evidence" value="ECO:0007669"/>
    <property type="project" value="TreeGrafter"/>
</dbReference>
<evidence type="ECO:0000313" key="11">
    <source>
        <dbReference type="EMBL" id="QGH33570.1"/>
    </source>
</evidence>
<dbReference type="PANTHER" id="PTHR35011:SF2">
    <property type="entry name" value="2,3-DIKETO-L-GULONATE TRAP TRANSPORTER SMALL PERMEASE PROTEIN YIAM"/>
    <property type="match status" value="1"/>
</dbReference>
<dbReference type="InterPro" id="IPR007387">
    <property type="entry name" value="TRAP_DctQ"/>
</dbReference>
<dbReference type="GO" id="GO:0005886">
    <property type="term" value="C:plasma membrane"/>
    <property type="evidence" value="ECO:0007669"/>
    <property type="project" value="UniProtKB-SubCell"/>
</dbReference>
<organism evidence="11 12">
    <name type="scientific">Gracilibacillus salitolerans</name>
    <dbReference type="NCBI Taxonomy" id="2663022"/>
    <lineage>
        <taxon>Bacteria</taxon>
        <taxon>Bacillati</taxon>
        <taxon>Bacillota</taxon>
        <taxon>Bacilli</taxon>
        <taxon>Bacillales</taxon>
        <taxon>Bacillaceae</taxon>
        <taxon>Gracilibacillus</taxon>
    </lineage>
</organism>
<dbReference type="PANTHER" id="PTHR35011">
    <property type="entry name" value="2,3-DIKETO-L-GULONATE TRAP TRANSPORTER SMALL PERMEASE PROTEIN YIAM"/>
    <property type="match status" value="1"/>
</dbReference>
<evidence type="ECO:0000256" key="2">
    <source>
        <dbReference type="ARBA" id="ARBA00022448"/>
    </source>
</evidence>
<evidence type="ECO:0000256" key="8">
    <source>
        <dbReference type="ARBA" id="ARBA00038436"/>
    </source>
</evidence>
<dbReference type="KEGG" id="grc:GI584_05875"/>
<comment type="similarity">
    <text evidence="8">Belongs to the TRAP transporter small permease family.</text>
</comment>
<dbReference type="Proteomes" id="UP000339690">
    <property type="component" value="Chromosome"/>
</dbReference>
<evidence type="ECO:0000313" key="12">
    <source>
        <dbReference type="Proteomes" id="UP000339690"/>
    </source>
</evidence>
<feature type="domain" description="Tripartite ATP-independent periplasmic transporters DctQ component" evidence="10">
    <location>
        <begin position="27"/>
        <end position="156"/>
    </location>
</feature>
<name>A0A5Q2TI08_9BACI</name>
<keyword evidence="2" id="KW-0813">Transport</keyword>
<accession>A0A5Q2TI08</accession>
<reference evidence="11 12" key="1">
    <citation type="submission" date="2019-11" db="EMBL/GenBank/DDBJ databases">
        <title>Gracilibacillus salitolerans sp. nov., a moderate halophile isolated from a saline soil in northwest China.</title>
        <authorList>
            <person name="Gan L."/>
        </authorList>
    </citation>
    <scope>NUCLEOTIDE SEQUENCE [LARGE SCALE GENOMIC DNA]</scope>
    <source>
        <strain evidence="11 12">SCU50</strain>
    </source>
</reference>
<feature type="transmembrane region" description="Helical" evidence="9">
    <location>
        <begin position="93"/>
        <end position="111"/>
    </location>
</feature>